<gene>
    <name evidence="4 5" type="primary">LOC104740262</name>
</gene>
<accession>A0ABM0VP63</accession>
<dbReference type="Pfam" id="PF21539">
    <property type="entry name" value="Med15_C"/>
    <property type="match status" value="1"/>
</dbReference>
<evidence type="ECO:0000313" key="4">
    <source>
        <dbReference type="RefSeq" id="XP_010459112.1"/>
    </source>
</evidence>
<dbReference type="RefSeq" id="XP_010459112.1">
    <property type="nucleotide sequence ID" value="XM_010460810.2"/>
</dbReference>
<feature type="domain" description="ARC105/Med15 mediator subunit C-terminal" evidence="2">
    <location>
        <begin position="152"/>
        <end position="229"/>
    </location>
</feature>
<evidence type="ECO:0000313" key="5">
    <source>
        <dbReference type="RefSeq" id="XP_010459113.1"/>
    </source>
</evidence>
<dbReference type="InterPro" id="IPR044661">
    <property type="entry name" value="MED15a/b/c-like"/>
</dbReference>
<evidence type="ECO:0000313" key="3">
    <source>
        <dbReference type="Proteomes" id="UP000694864"/>
    </source>
</evidence>
<dbReference type="PANTHER" id="PTHR33137:SF4">
    <property type="entry name" value="MEDIATOR OF RNA POLYMERASE II TRANSCRIPTION SUBUNIT 15A-RELATED"/>
    <property type="match status" value="1"/>
</dbReference>
<reference evidence="3" key="2">
    <citation type="journal article" date="2014" name="Nat. Commun.">
        <title>The emerging biofuel crop Camelina sativa retains a highly undifferentiated hexaploid genome structure.</title>
        <authorList>
            <person name="Kagale S."/>
            <person name="Koh C."/>
            <person name="Nixon J."/>
            <person name="Bollina V."/>
            <person name="Clarke W.E."/>
            <person name="Tuteja R."/>
            <person name="Spillane C."/>
            <person name="Robinson S.J."/>
            <person name="Links M.G."/>
            <person name="Clarke C."/>
            <person name="Higgins E.E."/>
            <person name="Huebert T."/>
            <person name="Sharpe A.G."/>
            <person name="Parkin I.A."/>
        </authorList>
    </citation>
    <scope>NUCLEOTIDE SEQUENCE [LARGE SCALE GENOMIC DNA]</scope>
    <source>
        <strain evidence="3">r\DH55</strain>
    </source>
</reference>
<protein>
    <submittedName>
        <fullName evidence="4 5">Mediator of RNA polymerase II transcription subunit 15a-like</fullName>
    </submittedName>
</protein>
<feature type="compositionally biased region" description="Acidic residues" evidence="1">
    <location>
        <begin position="1"/>
        <end position="10"/>
    </location>
</feature>
<sequence>MGNENEEEWREELTSPDGNTELPIERLIRAVKSISPQALSSAVTDIGSVVSMVDTIAGSAPGSVGDSYKQFADLVGMESTVTCGGNKARTEIQHALLEEIKEINQRLLDTVVEISDDEDAADPSEKVTSSKECEGTTIRFSFIAVSLSPGLKAHLSSKQMFPIRPLRLLVPCSYPNVSPSILDILPVETSKENEDLSSKAMARFNILLRSLSQPMSLKDIAKTWDACARAVICEYAQQFGGGTFSSKYGTWEKHVAAS</sequence>
<proteinExistence type="predicted"/>
<reference evidence="3" key="1">
    <citation type="journal article" date="1997" name="Nucleic Acids Res.">
        <title>tRNAscan-SE: a program for improved detection of transfer RNA genes in genomic sequence.</title>
        <authorList>
            <person name="Lowe T.M."/>
            <person name="Eddy S.R."/>
        </authorList>
    </citation>
    <scope>NUCLEOTIDE SEQUENCE [LARGE SCALE GENOMIC DNA]</scope>
    <source>
        <strain evidence="3">r\DH55</strain>
    </source>
</reference>
<reference evidence="4 5" key="3">
    <citation type="submission" date="2025-05" db="UniProtKB">
        <authorList>
            <consortium name="RefSeq"/>
        </authorList>
    </citation>
    <scope>IDENTIFICATION</scope>
    <source>
        <tissue evidence="4 5">Leaf</tissue>
    </source>
</reference>
<evidence type="ECO:0000259" key="2">
    <source>
        <dbReference type="Pfam" id="PF21539"/>
    </source>
</evidence>
<evidence type="ECO:0000256" key="1">
    <source>
        <dbReference type="SAM" id="MobiDB-lite"/>
    </source>
</evidence>
<name>A0ABM0VP63_CAMSA</name>
<dbReference type="GeneID" id="104740262"/>
<dbReference type="Proteomes" id="UP000694864">
    <property type="component" value="Chromosome 14"/>
</dbReference>
<organism evidence="3 4">
    <name type="scientific">Camelina sativa</name>
    <name type="common">False flax</name>
    <name type="synonym">Myagrum sativum</name>
    <dbReference type="NCBI Taxonomy" id="90675"/>
    <lineage>
        <taxon>Eukaryota</taxon>
        <taxon>Viridiplantae</taxon>
        <taxon>Streptophyta</taxon>
        <taxon>Embryophyta</taxon>
        <taxon>Tracheophyta</taxon>
        <taxon>Spermatophyta</taxon>
        <taxon>Magnoliopsida</taxon>
        <taxon>eudicotyledons</taxon>
        <taxon>Gunneridae</taxon>
        <taxon>Pentapetalae</taxon>
        <taxon>rosids</taxon>
        <taxon>malvids</taxon>
        <taxon>Brassicales</taxon>
        <taxon>Brassicaceae</taxon>
        <taxon>Camelineae</taxon>
        <taxon>Camelina</taxon>
    </lineage>
</organism>
<dbReference type="RefSeq" id="XP_010459113.1">
    <property type="nucleotide sequence ID" value="XM_010460811.2"/>
</dbReference>
<keyword evidence="3" id="KW-1185">Reference proteome</keyword>
<dbReference type="InterPro" id="IPR048386">
    <property type="entry name" value="Med15_C"/>
</dbReference>
<feature type="region of interest" description="Disordered" evidence="1">
    <location>
        <begin position="1"/>
        <end position="21"/>
    </location>
</feature>
<dbReference type="PANTHER" id="PTHR33137">
    <property type="entry name" value="MEDIATOR OF RNA POLYMERASE II TRANSCRIPTION SUBUNIT 15A-RELATED"/>
    <property type="match status" value="1"/>
</dbReference>